<keyword evidence="4 6" id="KW-1133">Transmembrane helix</keyword>
<evidence type="ECO:0000313" key="7">
    <source>
        <dbReference type="EMBL" id="TID28031.1"/>
    </source>
</evidence>
<evidence type="ECO:0000256" key="2">
    <source>
        <dbReference type="ARBA" id="ARBA00007590"/>
    </source>
</evidence>
<sequence length="103" mass="10512">MIAVSSYILGTITLTGALMGYIKKGSVPSLLAGGLVAVIYFIGGALTTQNRRAGLLVSLGASSVLLIAGLVRAAATQFQKAVPLVLSALGLASTLYYGSYLVY</sequence>
<dbReference type="GO" id="GO:0016020">
    <property type="term" value="C:membrane"/>
    <property type="evidence" value="ECO:0007669"/>
    <property type="project" value="UniProtKB-SubCell"/>
</dbReference>
<evidence type="ECO:0000313" key="8">
    <source>
        <dbReference type="Proteomes" id="UP000307173"/>
    </source>
</evidence>
<comment type="subcellular location">
    <subcellularLocation>
        <location evidence="1">Membrane</location>
    </subcellularLocation>
</comment>
<accession>A0A4T0X0G6</accession>
<feature type="transmembrane region" description="Helical" evidence="6">
    <location>
        <begin position="29"/>
        <end position="47"/>
    </location>
</feature>
<feature type="transmembrane region" description="Helical" evidence="6">
    <location>
        <begin position="6"/>
        <end position="22"/>
    </location>
</feature>
<dbReference type="OrthoDB" id="5620at2759"/>
<reference evidence="7 8" key="1">
    <citation type="journal article" date="2019" name="Front. Genet.">
        <title>Whole-Genome Sequencing of the Opportunistic Yeast Pathogen Candida inconspicua Uncovers Its Hybrid Origin.</title>
        <authorList>
            <person name="Mixao V."/>
            <person name="Hansen A.P."/>
            <person name="Saus E."/>
            <person name="Boekhout T."/>
            <person name="Lass-Florl C."/>
            <person name="Gabaldon T."/>
        </authorList>
    </citation>
    <scope>NUCLEOTIDE SEQUENCE [LARGE SCALE GENOMIC DNA]</scope>
    <source>
        <strain evidence="7 8">CBS 180</strain>
    </source>
</reference>
<dbReference type="Gene3D" id="1.10.10.1740">
    <property type="entry name" value="Transmembrane protein 14-like"/>
    <property type="match status" value="1"/>
</dbReference>
<proteinExistence type="inferred from homology"/>
<keyword evidence="5 6" id="KW-0472">Membrane</keyword>
<name>A0A4T0X0G6_9ASCO</name>
<comment type="caution">
    <text evidence="7">The sequence shown here is derived from an EMBL/GenBank/DDBJ whole genome shotgun (WGS) entry which is preliminary data.</text>
</comment>
<dbReference type="InterPro" id="IPR044890">
    <property type="entry name" value="TMEM14_sf"/>
</dbReference>
<protein>
    <submittedName>
        <fullName evidence="7">Uncharacterized protein</fullName>
    </submittedName>
</protein>
<dbReference type="Pfam" id="PF03647">
    <property type="entry name" value="Tmemb_14"/>
    <property type="match status" value="1"/>
</dbReference>
<keyword evidence="8" id="KW-1185">Reference proteome</keyword>
<keyword evidence="3 6" id="KW-0812">Transmembrane</keyword>
<dbReference type="EMBL" id="SELW01000425">
    <property type="protein sequence ID" value="TID28031.1"/>
    <property type="molecule type" value="Genomic_DNA"/>
</dbReference>
<dbReference type="AlphaFoldDB" id="A0A4T0X0G6"/>
<gene>
    <name evidence="7" type="ORF">CANINC_002712</name>
</gene>
<feature type="transmembrane region" description="Helical" evidence="6">
    <location>
        <begin position="53"/>
        <end position="74"/>
    </location>
</feature>
<evidence type="ECO:0000256" key="6">
    <source>
        <dbReference type="SAM" id="Phobius"/>
    </source>
</evidence>
<dbReference type="InterPro" id="IPR005349">
    <property type="entry name" value="TMEM14"/>
</dbReference>
<comment type="similarity">
    <text evidence="2">Belongs to the TMEM14 family.</text>
</comment>
<organism evidence="7 8">
    <name type="scientific">Pichia inconspicua</name>
    <dbReference type="NCBI Taxonomy" id="52247"/>
    <lineage>
        <taxon>Eukaryota</taxon>
        <taxon>Fungi</taxon>
        <taxon>Dikarya</taxon>
        <taxon>Ascomycota</taxon>
        <taxon>Saccharomycotina</taxon>
        <taxon>Pichiomycetes</taxon>
        <taxon>Pichiales</taxon>
        <taxon>Pichiaceae</taxon>
        <taxon>Pichia</taxon>
    </lineage>
</organism>
<evidence type="ECO:0000256" key="3">
    <source>
        <dbReference type="ARBA" id="ARBA00022692"/>
    </source>
</evidence>
<dbReference type="Proteomes" id="UP000307173">
    <property type="component" value="Unassembled WGS sequence"/>
</dbReference>
<evidence type="ECO:0000256" key="4">
    <source>
        <dbReference type="ARBA" id="ARBA00022989"/>
    </source>
</evidence>
<evidence type="ECO:0000256" key="5">
    <source>
        <dbReference type="ARBA" id="ARBA00023136"/>
    </source>
</evidence>
<feature type="transmembrane region" description="Helical" evidence="6">
    <location>
        <begin position="81"/>
        <end position="102"/>
    </location>
</feature>
<evidence type="ECO:0000256" key="1">
    <source>
        <dbReference type="ARBA" id="ARBA00004370"/>
    </source>
</evidence>